<name>A0AAC9LJ53_9FLAO</name>
<evidence type="ECO:0000256" key="2">
    <source>
        <dbReference type="ARBA" id="ARBA00001941"/>
    </source>
</evidence>
<dbReference type="KEGG" id="lvn:BWR22_01350"/>
<reference evidence="13 14" key="1">
    <citation type="submission" date="2017-01" db="EMBL/GenBank/DDBJ databases">
        <title>Complete genome of Lacinutrix venerupis DOK2-8 isolated from seawater in Dokdo.</title>
        <authorList>
            <person name="Chi W.-J."/>
            <person name="Kim J.H."/>
        </authorList>
    </citation>
    <scope>NUCLEOTIDE SEQUENCE [LARGE SCALE GENOMIC DNA]</scope>
    <source>
        <strain evidence="13 14">DOK2-8</strain>
    </source>
</reference>
<dbReference type="RefSeq" id="WP_076731652.1">
    <property type="nucleotide sequence ID" value="NZ_CP019352.1"/>
</dbReference>
<keyword evidence="10" id="KW-0482">Metalloprotease</keyword>
<dbReference type="GO" id="GO:0006508">
    <property type="term" value="P:proteolysis"/>
    <property type="evidence" value="ECO:0007669"/>
    <property type="project" value="UniProtKB-KW"/>
</dbReference>
<proteinExistence type="predicted"/>
<comment type="cofactor">
    <cofactor evidence="2">
        <name>Co(2+)</name>
        <dbReference type="ChEBI" id="CHEBI:48828"/>
    </cofactor>
</comment>
<dbReference type="PANTHER" id="PTHR31120:SF6">
    <property type="entry name" value="METALLOPROTEASE TIKI HOMOLOG"/>
    <property type="match status" value="1"/>
</dbReference>
<evidence type="ECO:0000256" key="8">
    <source>
        <dbReference type="ARBA" id="ARBA00022801"/>
    </source>
</evidence>
<keyword evidence="5" id="KW-0812">Transmembrane</keyword>
<keyword evidence="4" id="KW-0645">Protease</keyword>
<evidence type="ECO:0000313" key="13">
    <source>
        <dbReference type="EMBL" id="APX99008.1"/>
    </source>
</evidence>
<sequence>MQKTLKTLFLFIGFVCFSQTQEQSLLWEISGNGLQKPSYIYGTMHVSKKVAFRLDDVFFEALAKSDAIALESDPSTWLDYSYDSAILAPQNINTNYKEGFYSSKFSLKQPNELLIRSAIRQDNRMLNGYLYRKNSNTDNFEEETYLDMFIYQAGKKKNKPIISLEDLDEAEFLTSKARTNAYKKKIDPWLTEIYKKEPPYLLQENTYRERNLALLDSIGEASNTQYFRENMLYTRNDNMVKVLDSVMQEKSIFAGVGAAHLPGERGMLKLLQDRGYIVKALLSTQTKNGQIKKQKLENLIVPPVLKEYATADGFITMKSFSDLKEYFYNGQKFSISPDMTNGAFLTVSRFNIFDYLPVEEKITLERLENFLFEDIPGDIVSKEKITTPFPGLSILNKTKKNDYQKYHIYKTPLEIIVIKFGGPKNYVLDYEKELFESIKFKKPSNKLENFKSPFGKYEVRLPKFNTQDNLNNAGDKLIQANMGDDFYFIKEAVNQDTYYIEEDAFEAKYITENFFKDLKIKNNIFGEFNNETYKSYEAIGAFDSVSNRKIHLKTIVKDGSYYLLGYSGNEKAKADAFFKSFKFKNTNYNGFKTITDTSLYFTVLTNTKPVIPRYNRYKNNNKKDYEENTKQATYYSKANEQISVIRTKFHDLEMYNNIDSLWQEIEDSRLPKFKNEDNKVLQINNKKKTQKNNTYTYSYTLTDSLSAKAIRVKHIVKKGVLFTIKSLNDSIDKPSAFITNFYKTFKPIDTIMGETIFKDKTQRFFNALKEDDSLVIDTYHLLKFNKSHTNTIIELVKNFDFPENKEDIKINFISELIELDAAKSLPFLKTLYVNSYSNPKIQSTILKALLNKKNKKYYKEVLNLMQKDLPLEKYAVQSLFYTYKDSLELKKELFPELLEYTSIQEYKEPIYNILAKLKDSSLIKTKDYKKYKKTIINDGKMEIKRSLSEKSGYQSRKSALYSYVKLIFPFRKESAAESFFQKLLDSENAEALTTYYALLEKAKEPIPAKLKNKTLDEYKNQALLVDKLYALSLKKPYLTKEISQLKYAKSYLFSNVNIETGIDFISFVTQKGFETDKGKKGTIYFFKLDSKSEYGDSKKMYYVAFLETKKENELATEVYFQSNYNGTYISENEKEEEVIENVLKLVKYKNRKRINSIYN</sequence>
<evidence type="ECO:0000256" key="12">
    <source>
        <dbReference type="ARBA" id="ARBA00023180"/>
    </source>
</evidence>
<dbReference type="InterPro" id="IPR002816">
    <property type="entry name" value="TraB/PrgY/GumN_fam"/>
</dbReference>
<dbReference type="Proteomes" id="UP000187506">
    <property type="component" value="Chromosome"/>
</dbReference>
<evidence type="ECO:0000256" key="4">
    <source>
        <dbReference type="ARBA" id="ARBA00022670"/>
    </source>
</evidence>
<dbReference type="GO" id="GO:0016020">
    <property type="term" value="C:membrane"/>
    <property type="evidence" value="ECO:0007669"/>
    <property type="project" value="UniProtKB-SubCell"/>
</dbReference>
<comment type="cofactor">
    <cofactor evidence="1">
        <name>Mn(2+)</name>
        <dbReference type="ChEBI" id="CHEBI:29035"/>
    </cofactor>
</comment>
<dbReference type="GO" id="GO:0046872">
    <property type="term" value="F:metal ion binding"/>
    <property type="evidence" value="ECO:0007669"/>
    <property type="project" value="UniProtKB-KW"/>
</dbReference>
<keyword evidence="8" id="KW-0378">Hydrolase</keyword>
<dbReference type="PANTHER" id="PTHR31120">
    <property type="entry name" value="METALLOPROTEASE TIKI"/>
    <property type="match status" value="1"/>
</dbReference>
<comment type="subcellular location">
    <subcellularLocation>
        <location evidence="3">Membrane</location>
        <topology evidence="3">Single-pass type I membrane protein</topology>
    </subcellularLocation>
</comment>
<gene>
    <name evidence="13" type="ORF">BWR22_01350</name>
</gene>
<dbReference type="Pfam" id="PF01963">
    <property type="entry name" value="TraB_PrgY_gumN"/>
    <property type="match status" value="1"/>
</dbReference>
<dbReference type="InterPro" id="IPR040230">
    <property type="entry name" value="TIKI1/2-like"/>
</dbReference>
<evidence type="ECO:0000256" key="1">
    <source>
        <dbReference type="ARBA" id="ARBA00001936"/>
    </source>
</evidence>
<dbReference type="GO" id="GO:0030178">
    <property type="term" value="P:negative regulation of Wnt signaling pathway"/>
    <property type="evidence" value="ECO:0007669"/>
    <property type="project" value="InterPro"/>
</dbReference>
<dbReference type="AlphaFoldDB" id="A0AAC9LJ53"/>
<organism evidence="13 14">
    <name type="scientific">Lacinutrix venerupis</name>
    <dbReference type="NCBI Taxonomy" id="1486034"/>
    <lineage>
        <taxon>Bacteria</taxon>
        <taxon>Pseudomonadati</taxon>
        <taxon>Bacteroidota</taxon>
        <taxon>Flavobacteriia</taxon>
        <taxon>Flavobacteriales</taxon>
        <taxon>Flavobacteriaceae</taxon>
        <taxon>Lacinutrix</taxon>
    </lineage>
</organism>
<evidence type="ECO:0000313" key="14">
    <source>
        <dbReference type="Proteomes" id="UP000187506"/>
    </source>
</evidence>
<keyword evidence="9" id="KW-1133">Transmembrane helix</keyword>
<accession>A0AAC9LJ53</accession>
<dbReference type="CDD" id="cd14789">
    <property type="entry name" value="Tiki"/>
    <property type="match status" value="1"/>
</dbReference>
<dbReference type="EMBL" id="CP019352">
    <property type="protein sequence ID" value="APX99008.1"/>
    <property type="molecule type" value="Genomic_DNA"/>
</dbReference>
<keyword evidence="7" id="KW-0732">Signal</keyword>
<dbReference type="GO" id="GO:0004222">
    <property type="term" value="F:metalloendopeptidase activity"/>
    <property type="evidence" value="ECO:0007669"/>
    <property type="project" value="TreeGrafter"/>
</dbReference>
<evidence type="ECO:0000256" key="5">
    <source>
        <dbReference type="ARBA" id="ARBA00022692"/>
    </source>
</evidence>
<evidence type="ECO:0000256" key="3">
    <source>
        <dbReference type="ARBA" id="ARBA00004479"/>
    </source>
</evidence>
<evidence type="ECO:0000256" key="7">
    <source>
        <dbReference type="ARBA" id="ARBA00022729"/>
    </source>
</evidence>
<keyword evidence="6" id="KW-0479">Metal-binding</keyword>
<evidence type="ECO:0000256" key="10">
    <source>
        <dbReference type="ARBA" id="ARBA00023049"/>
    </source>
</evidence>
<evidence type="ECO:0000256" key="6">
    <source>
        <dbReference type="ARBA" id="ARBA00022723"/>
    </source>
</evidence>
<evidence type="ECO:0000256" key="11">
    <source>
        <dbReference type="ARBA" id="ARBA00023136"/>
    </source>
</evidence>
<keyword evidence="11" id="KW-0472">Membrane</keyword>
<keyword evidence="12" id="KW-0325">Glycoprotein</keyword>
<evidence type="ECO:0000256" key="9">
    <source>
        <dbReference type="ARBA" id="ARBA00022989"/>
    </source>
</evidence>
<keyword evidence="14" id="KW-1185">Reference proteome</keyword>
<protein>
    <submittedName>
        <fullName evidence="13">TraB/GumN family protein</fullName>
    </submittedName>
</protein>